<proteinExistence type="predicted"/>
<reference evidence="1 2" key="1">
    <citation type="submission" date="2021-03" db="EMBL/GenBank/DDBJ databases">
        <authorList>
            <person name="Kim M.K."/>
        </authorList>
    </citation>
    <scope>NUCLEOTIDE SEQUENCE [LARGE SCALE GENOMIC DNA]</scope>
    <source>
        <strain evidence="1 2">BT442</strain>
    </source>
</reference>
<evidence type="ECO:0008006" key="3">
    <source>
        <dbReference type="Google" id="ProtNLM"/>
    </source>
</evidence>
<keyword evidence="2" id="KW-1185">Reference proteome</keyword>
<evidence type="ECO:0000313" key="1">
    <source>
        <dbReference type="EMBL" id="MBO2010846.1"/>
    </source>
</evidence>
<organism evidence="1 2">
    <name type="scientific">Hymenobacter negativus</name>
    <dbReference type="NCBI Taxonomy" id="2795026"/>
    <lineage>
        <taxon>Bacteria</taxon>
        <taxon>Pseudomonadati</taxon>
        <taxon>Bacteroidota</taxon>
        <taxon>Cytophagia</taxon>
        <taxon>Cytophagales</taxon>
        <taxon>Hymenobacteraceae</taxon>
        <taxon>Hymenobacter</taxon>
    </lineage>
</organism>
<accession>A0ABS3QHX1</accession>
<evidence type="ECO:0000313" key="2">
    <source>
        <dbReference type="Proteomes" id="UP000664369"/>
    </source>
</evidence>
<dbReference type="Proteomes" id="UP000664369">
    <property type="component" value="Unassembled WGS sequence"/>
</dbReference>
<protein>
    <recommendedName>
        <fullName evidence="3">Phage portal protein</fullName>
    </recommendedName>
</protein>
<comment type="caution">
    <text evidence="1">The sequence shown here is derived from an EMBL/GenBank/DDBJ whole genome shotgun (WGS) entry which is preliminary data.</text>
</comment>
<sequence>MPPRPRSTPSTLVRTGYKAEDVAPALPDGKTPDAIKIEPWGANNLQPQDVLRVLYDSGTAETCTERLTQFINGRGFANPATARTMANPEQTMNQLLAEASGYAAAGFGVAYIARYTFGGTDPEVYVAPVDCLRKEKEGGLGRYVINHKLAVGKMPAGENRVYLPYDPLATAEEISDEVIEAAASEAGYWGHLHWPFGRKVGRNLYPVPTWWSAKESVESDAELPKYELKQLRNGFFPDAVFTLVGKKYAPIEDSNWTPAEGQTEKDRPFIPSPDLTNVIQTITALKGASTQSSVFVNVVETEDEKPQLDFIDKGPNSKGLTDMTTRIEGRVYRRLGVPPVLCGVAEPGLLGSNQQIVNSIKLFGLTVNPRRAHCTEPLQQFFPLLDFTVLPLNPVEYIDPAVATKMTDDELRAIQDLPPLEKPKDSEAERTIKALNGLSPLVATKVLEEMTSEEIRGLISLGPKTKPVPKPRAK</sequence>
<gene>
    <name evidence="1" type="ORF">J4E00_17430</name>
</gene>
<dbReference type="EMBL" id="JAGETZ010000008">
    <property type="protein sequence ID" value="MBO2010846.1"/>
    <property type="molecule type" value="Genomic_DNA"/>
</dbReference>
<name>A0ABS3QHX1_9BACT</name>
<dbReference type="RefSeq" id="WP_208176473.1">
    <property type="nucleotide sequence ID" value="NZ_JAGETZ010000008.1"/>
</dbReference>